<reference evidence="2 3" key="1">
    <citation type="journal article" date="2021" name="BMC Genomics">
        <title>Datura genome reveals duplications of psychoactive alkaloid biosynthetic genes and high mutation rate following tissue culture.</title>
        <authorList>
            <person name="Rajewski A."/>
            <person name="Carter-House D."/>
            <person name="Stajich J."/>
            <person name="Litt A."/>
        </authorList>
    </citation>
    <scope>NUCLEOTIDE SEQUENCE [LARGE SCALE GENOMIC DNA]</scope>
    <source>
        <strain evidence="2">AR-01</strain>
    </source>
</reference>
<keyword evidence="3" id="KW-1185">Reference proteome</keyword>
<evidence type="ECO:0000313" key="3">
    <source>
        <dbReference type="Proteomes" id="UP000823775"/>
    </source>
</evidence>
<dbReference type="EMBL" id="JACEIK010007167">
    <property type="protein sequence ID" value="MCE3049823.1"/>
    <property type="molecule type" value="Genomic_DNA"/>
</dbReference>
<organism evidence="2 3">
    <name type="scientific">Datura stramonium</name>
    <name type="common">Jimsonweed</name>
    <name type="synonym">Common thornapple</name>
    <dbReference type="NCBI Taxonomy" id="4076"/>
    <lineage>
        <taxon>Eukaryota</taxon>
        <taxon>Viridiplantae</taxon>
        <taxon>Streptophyta</taxon>
        <taxon>Embryophyta</taxon>
        <taxon>Tracheophyta</taxon>
        <taxon>Spermatophyta</taxon>
        <taxon>Magnoliopsida</taxon>
        <taxon>eudicotyledons</taxon>
        <taxon>Gunneridae</taxon>
        <taxon>Pentapetalae</taxon>
        <taxon>asterids</taxon>
        <taxon>lamiids</taxon>
        <taxon>Solanales</taxon>
        <taxon>Solanaceae</taxon>
        <taxon>Solanoideae</taxon>
        <taxon>Datureae</taxon>
        <taxon>Datura</taxon>
    </lineage>
</organism>
<evidence type="ECO:0000256" key="1">
    <source>
        <dbReference type="SAM" id="MobiDB-lite"/>
    </source>
</evidence>
<protein>
    <submittedName>
        <fullName evidence="2">Uncharacterized protein</fullName>
    </submittedName>
</protein>
<feature type="compositionally biased region" description="Basic and acidic residues" evidence="1">
    <location>
        <begin position="59"/>
        <end position="73"/>
    </location>
</feature>
<gene>
    <name evidence="2" type="ORF">HAX54_045850</name>
</gene>
<dbReference type="Proteomes" id="UP000823775">
    <property type="component" value="Unassembled WGS sequence"/>
</dbReference>
<accession>A0ABS8WG85</accession>
<sequence>MNNNNKHDGYLDLNSHRAAFCFRRRGLAVGRFTDRRSEAEGREKAMGLISPNYWRGNKDIDGERGKSAAGREENGEEGTGVRRCWSSGGGGDAVGGRNREGKVAVESSPKVMEVVRRRIKLNEQLRFNLECTGRGDQNWVSTNMMASLEFVCGAEALALPLPLLVDEAVSGTDLRTADAARDTTNGLKPTTDWTGVPLVFRRDPLKNHRMSSSLNQFQTFQWRPITNIHTHFNESSTLHLKNGLNDDLPLRIVSPNVSSGKA</sequence>
<comment type="caution">
    <text evidence="2">The sequence shown here is derived from an EMBL/GenBank/DDBJ whole genome shotgun (WGS) entry which is preliminary data.</text>
</comment>
<feature type="region of interest" description="Disordered" evidence="1">
    <location>
        <begin position="59"/>
        <end position="104"/>
    </location>
</feature>
<proteinExistence type="predicted"/>
<name>A0ABS8WG85_DATST</name>
<evidence type="ECO:0000313" key="2">
    <source>
        <dbReference type="EMBL" id="MCE3049823.1"/>
    </source>
</evidence>